<dbReference type="RefSeq" id="WP_265545925.1">
    <property type="nucleotide sequence ID" value="NZ_CP098740.1"/>
</dbReference>
<sequence length="99" mass="10287">MNRTLEWTVRVELSEEGGTTKAEAVLDTGTARLTGQGIARLSPQDPDVPTIGDEVAASRAMHDVAGQLMSVADRAIGEAGAGRQDGPVPPPYAWSDATA</sequence>
<dbReference type="InterPro" id="IPR015057">
    <property type="entry name" value="Rv2632c-like"/>
</dbReference>
<dbReference type="Pfam" id="PF08962">
    <property type="entry name" value="Rv2632c-like"/>
    <property type="match status" value="1"/>
</dbReference>
<evidence type="ECO:0000256" key="1">
    <source>
        <dbReference type="SAM" id="MobiDB-lite"/>
    </source>
</evidence>
<organism evidence="2 3">
    <name type="scientific">Streptomyces drozdowiczii</name>
    <dbReference type="NCBI Taxonomy" id="202862"/>
    <lineage>
        <taxon>Bacteria</taxon>
        <taxon>Bacillati</taxon>
        <taxon>Actinomycetota</taxon>
        <taxon>Actinomycetes</taxon>
        <taxon>Kitasatosporales</taxon>
        <taxon>Streptomycetaceae</taxon>
        <taxon>Streptomyces</taxon>
    </lineage>
</organism>
<gene>
    <name evidence="2" type="ORF">NEH16_29005</name>
</gene>
<dbReference type="InterPro" id="IPR038070">
    <property type="entry name" value="Rv2632c-like_sf"/>
</dbReference>
<evidence type="ECO:0000313" key="2">
    <source>
        <dbReference type="EMBL" id="UZK57589.1"/>
    </source>
</evidence>
<protein>
    <submittedName>
        <fullName evidence="2">DUF1876 domain-containing protein</fullName>
    </submittedName>
</protein>
<proteinExistence type="predicted"/>
<keyword evidence="3" id="KW-1185">Reference proteome</keyword>
<dbReference type="EMBL" id="CP098740">
    <property type="protein sequence ID" value="UZK57589.1"/>
    <property type="molecule type" value="Genomic_DNA"/>
</dbReference>
<dbReference type="SUPFAM" id="SSF143212">
    <property type="entry name" value="Rv2632c-like"/>
    <property type="match status" value="1"/>
</dbReference>
<dbReference type="Proteomes" id="UP001164963">
    <property type="component" value="Chromosome"/>
</dbReference>
<reference evidence="2" key="1">
    <citation type="journal article" date="2022" name="Front. Microbiol.">
        <title>Mirubactin C rescues the lethal effect of cell wall biosynthesis mutations in Bacillus subtilis.</title>
        <authorList>
            <person name="Kepplinger B."/>
            <person name="Wen X."/>
            <person name="Tyler A.R."/>
            <person name="Kim B.Y."/>
            <person name="Brown J."/>
            <person name="Banks P."/>
            <person name="Dashti Y."/>
            <person name="Mackenzie E.S."/>
            <person name="Wills C."/>
            <person name="Kawai Y."/>
            <person name="Waldron K.J."/>
            <person name="Allenby N.E.E."/>
            <person name="Wu L.J."/>
            <person name="Hall M.J."/>
            <person name="Errington J."/>
        </authorList>
    </citation>
    <scope>NUCLEOTIDE SEQUENCE</scope>
    <source>
        <strain evidence="2">MDA8-470</strain>
    </source>
</reference>
<evidence type="ECO:0000313" key="3">
    <source>
        <dbReference type="Proteomes" id="UP001164963"/>
    </source>
</evidence>
<dbReference type="Gene3D" id="3.30.160.240">
    <property type="entry name" value="Rv1738"/>
    <property type="match status" value="1"/>
</dbReference>
<accession>A0ABY6Q0T7</accession>
<name>A0ABY6Q0T7_9ACTN</name>
<feature type="region of interest" description="Disordered" evidence="1">
    <location>
        <begin position="77"/>
        <end position="99"/>
    </location>
</feature>